<evidence type="ECO:0000313" key="1">
    <source>
        <dbReference type="EMBL" id="PMD54480.1"/>
    </source>
</evidence>
<sequence>MSRAIPAQDTISPRAIDVVTADFSELELSDPRFRFFSDAIKATSDPGDSLSEEEKAALSATKLKLKHDASLLALDFLEKAGAADLLQGFGRLAASFGELDLQKQVSFLKAMDKDFRQRFEDTRKKIDNMELVPDPMTDLLLYMVNAMKVFQTCTRVFEGMTTTLYEFRVERVKLFREWQNRLLLPCGSSSRAPSMSDYDFTLRKYVLMQKTWSKLQKFKMELDPSEGMRLLGLANE</sequence>
<keyword evidence="2" id="KW-1185">Reference proteome</keyword>
<name>A0A2J6SUN7_9HELO</name>
<dbReference type="RefSeq" id="XP_024731384.1">
    <property type="nucleotide sequence ID" value="XM_024887268.1"/>
</dbReference>
<accession>A0A2J6SUN7</accession>
<reference evidence="1 2" key="1">
    <citation type="submission" date="2016-04" db="EMBL/GenBank/DDBJ databases">
        <title>A degradative enzymes factory behind the ericoid mycorrhizal symbiosis.</title>
        <authorList>
            <consortium name="DOE Joint Genome Institute"/>
            <person name="Martino E."/>
            <person name="Morin E."/>
            <person name="Grelet G."/>
            <person name="Kuo A."/>
            <person name="Kohler A."/>
            <person name="Daghino S."/>
            <person name="Barry K."/>
            <person name="Choi C."/>
            <person name="Cichocki N."/>
            <person name="Clum A."/>
            <person name="Copeland A."/>
            <person name="Hainaut M."/>
            <person name="Haridas S."/>
            <person name="Labutti K."/>
            <person name="Lindquist E."/>
            <person name="Lipzen A."/>
            <person name="Khouja H.-R."/>
            <person name="Murat C."/>
            <person name="Ohm R."/>
            <person name="Olson A."/>
            <person name="Spatafora J."/>
            <person name="Veneault-Fourrey C."/>
            <person name="Henrissat B."/>
            <person name="Grigoriev I."/>
            <person name="Martin F."/>
            <person name="Perotto S."/>
        </authorList>
    </citation>
    <scope>NUCLEOTIDE SEQUENCE [LARGE SCALE GENOMIC DNA]</scope>
    <source>
        <strain evidence="1 2">E</strain>
    </source>
</reference>
<organism evidence="1 2">
    <name type="scientific">Hyaloscypha bicolor E</name>
    <dbReference type="NCBI Taxonomy" id="1095630"/>
    <lineage>
        <taxon>Eukaryota</taxon>
        <taxon>Fungi</taxon>
        <taxon>Dikarya</taxon>
        <taxon>Ascomycota</taxon>
        <taxon>Pezizomycotina</taxon>
        <taxon>Leotiomycetes</taxon>
        <taxon>Helotiales</taxon>
        <taxon>Hyaloscyphaceae</taxon>
        <taxon>Hyaloscypha</taxon>
        <taxon>Hyaloscypha bicolor</taxon>
    </lineage>
</organism>
<dbReference type="Proteomes" id="UP000235371">
    <property type="component" value="Unassembled WGS sequence"/>
</dbReference>
<dbReference type="GeneID" id="36595344"/>
<proteinExistence type="predicted"/>
<gene>
    <name evidence="1" type="ORF">K444DRAFT_667186</name>
</gene>
<dbReference type="EMBL" id="KZ613859">
    <property type="protein sequence ID" value="PMD54480.1"/>
    <property type="molecule type" value="Genomic_DNA"/>
</dbReference>
<evidence type="ECO:0000313" key="2">
    <source>
        <dbReference type="Proteomes" id="UP000235371"/>
    </source>
</evidence>
<protein>
    <submittedName>
        <fullName evidence="1">Uncharacterized protein</fullName>
    </submittedName>
</protein>
<dbReference type="InParanoid" id="A0A2J6SUN7"/>
<dbReference type="AlphaFoldDB" id="A0A2J6SUN7"/>
<dbReference type="OrthoDB" id="3515105at2759"/>